<dbReference type="EMBL" id="SMKZ01000044">
    <property type="protein sequence ID" value="TDE01041.1"/>
    <property type="molecule type" value="Genomic_DNA"/>
</dbReference>
<evidence type="ECO:0000256" key="1">
    <source>
        <dbReference type="SAM" id="Phobius"/>
    </source>
</evidence>
<keyword evidence="1" id="KW-1133">Transmembrane helix</keyword>
<feature type="transmembrane region" description="Helical" evidence="1">
    <location>
        <begin position="216"/>
        <end position="236"/>
    </location>
</feature>
<feature type="transmembrane region" description="Helical" evidence="1">
    <location>
        <begin position="185"/>
        <end position="204"/>
    </location>
</feature>
<feature type="transmembrane region" description="Helical" evidence="1">
    <location>
        <begin position="85"/>
        <end position="106"/>
    </location>
</feature>
<feature type="transmembrane region" description="Helical" evidence="1">
    <location>
        <begin position="22"/>
        <end position="42"/>
    </location>
</feature>
<evidence type="ECO:0000313" key="2">
    <source>
        <dbReference type="EMBL" id="TDE01041.1"/>
    </source>
</evidence>
<comment type="caution">
    <text evidence="2">The sequence shown here is derived from an EMBL/GenBank/DDBJ whole genome shotgun (WGS) entry which is preliminary data.</text>
</comment>
<protein>
    <submittedName>
        <fullName evidence="2">Uncharacterized protein</fullName>
    </submittedName>
</protein>
<feature type="transmembrane region" description="Helical" evidence="1">
    <location>
        <begin position="283"/>
        <end position="305"/>
    </location>
</feature>
<accession>A0A4R5CQE3</accession>
<feature type="transmembrane region" description="Helical" evidence="1">
    <location>
        <begin position="413"/>
        <end position="440"/>
    </location>
</feature>
<name>A0A4R5CQE3_9ACTN</name>
<evidence type="ECO:0000313" key="3">
    <source>
        <dbReference type="Proteomes" id="UP000294739"/>
    </source>
</evidence>
<proteinExistence type="predicted"/>
<keyword evidence="1" id="KW-0472">Membrane</keyword>
<keyword evidence="3" id="KW-1185">Reference proteome</keyword>
<feature type="transmembrane region" description="Helical" evidence="1">
    <location>
        <begin position="372"/>
        <end position="393"/>
    </location>
</feature>
<feature type="transmembrane region" description="Helical" evidence="1">
    <location>
        <begin position="54"/>
        <end position="73"/>
    </location>
</feature>
<sequence>MPLTPDLPAGRVPARPGLAERLRSAVGGTLAAAAVDVFAVLLRAVQLLGWHWPVLLAVLLAGEAGRYAALWAAVELSDVNGTLGVLVLVLGPLSAVAALIIALHTLRDSLPSLRAMTGDDGGGSRPRVLNVLGSVMVPFLAIYASYGFLDEDVFRFINAAVTDELFDVDVLLGTDGIDVNRTALATGWMAMVVVAIALVLRYGLGILGQRRNIRGLAWVAAYVEVVWLVTLARVLATHQEAALNWVQDRAALQAVADFWKSAVSFAGPVGQAVDTASRWLFELLASADALLVIPVAWLTVGAVVYGQQLREPARRPPSHRRVRGNAISARIGGHRLAGSRLAESQHVREVGNQLTGGLGDRFGALAKALRRLAVAGLAPMLLFALAFVIAQRLENAVDLAWRELLGPMPLSTYLAFAPHTGMISHVIGTTAVVCLLGAAIDRVLDRGRQAAGVTTR</sequence>
<dbReference type="AlphaFoldDB" id="A0A4R5CQE3"/>
<keyword evidence="1" id="KW-0812">Transmembrane</keyword>
<dbReference type="Proteomes" id="UP000294739">
    <property type="component" value="Unassembled WGS sequence"/>
</dbReference>
<organism evidence="2 3">
    <name type="scientific">Jiangella asiatica</name>
    <dbReference type="NCBI Taxonomy" id="2530372"/>
    <lineage>
        <taxon>Bacteria</taxon>
        <taxon>Bacillati</taxon>
        <taxon>Actinomycetota</taxon>
        <taxon>Actinomycetes</taxon>
        <taxon>Jiangellales</taxon>
        <taxon>Jiangellaceae</taxon>
        <taxon>Jiangella</taxon>
    </lineage>
</organism>
<dbReference type="OrthoDB" id="3322395at2"/>
<dbReference type="InParanoid" id="A0A4R5CQE3"/>
<dbReference type="RefSeq" id="WP_131899295.1">
    <property type="nucleotide sequence ID" value="NZ_SMKZ01000044.1"/>
</dbReference>
<gene>
    <name evidence="2" type="ORF">E1269_23955</name>
</gene>
<reference evidence="2 3" key="1">
    <citation type="submission" date="2019-03" db="EMBL/GenBank/DDBJ databases">
        <title>Draft genome sequences of novel Actinobacteria.</title>
        <authorList>
            <person name="Sahin N."/>
            <person name="Ay H."/>
            <person name="Saygin H."/>
        </authorList>
    </citation>
    <scope>NUCLEOTIDE SEQUENCE [LARGE SCALE GENOMIC DNA]</scope>
    <source>
        <strain evidence="2 3">5K138</strain>
    </source>
</reference>
<feature type="transmembrane region" description="Helical" evidence="1">
    <location>
        <begin position="127"/>
        <end position="146"/>
    </location>
</feature>